<dbReference type="PANTHER" id="PTHR46825">
    <property type="entry name" value="D-ALANYL-D-ALANINE-CARBOXYPEPTIDASE/ENDOPEPTIDASE AMPH"/>
    <property type="match status" value="1"/>
</dbReference>
<sequence length="366" mass="38328">MDAMIRAAISLSLLAVLVLPSSAAPLSPEELQQKVETVREDAGLVALGAVIANADGDILGLAVDGARVQGKRGAVQQGDAWHIGSNTKMLTALLYGRLVEQGEASWGATLPELLPDLADEMDPAWGDVTIEHLLSHRSGLAANPGMMWFLTSRGSNDPVETQRTALARGFLTKPPAGETGTFTYSNLGYMIAGAALDRIALRLGHENYETLFLSTLVLQNEGWGFGPPPTGIEGHAKGLFGGLKGQGTGSGADNPAALAPAGTLHVPLAAHARFVSGFLEADETERKLLTPYPTAGSDYALGWGVSAPVQHGRLFAHNGSNTMWLSSVYLLPDAGLVVIVNTNSFSDEGVAAVNKLARELADAFAE</sequence>
<name>A0A160TWS9_9ZZZZ</name>
<dbReference type="Pfam" id="PF00144">
    <property type="entry name" value="Beta-lactamase"/>
    <property type="match status" value="1"/>
</dbReference>
<dbReference type="AlphaFoldDB" id="A0A160TWS9"/>
<organism evidence="2">
    <name type="scientific">hydrothermal vent metagenome</name>
    <dbReference type="NCBI Taxonomy" id="652676"/>
    <lineage>
        <taxon>unclassified sequences</taxon>
        <taxon>metagenomes</taxon>
        <taxon>ecological metagenomes</taxon>
    </lineage>
</organism>
<dbReference type="InterPro" id="IPR050491">
    <property type="entry name" value="AmpC-like"/>
</dbReference>
<dbReference type="PANTHER" id="PTHR46825:SF9">
    <property type="entry name" value="BETA-LACTAMASE-RELATED DOMAIN-CONTAINING PROTEIN"/>
    <property type="match status" value="1"/>
</dbReference>
<dbReference type="Gene3D" id="3.40.710.10">
    <property type="entry name" value="DD-peptidase/beta-lactamase superfamily"/>
    <property type="match status" value="1"/>
</dbReference>
<accession>A0A160TWS9</accession>
<feature type="domain" description="Beta-lactamase-related" evidence="1">
    <location>
        <begin position="55"/>
        <end position="360"/>
    </location>
</feature>
<evidence type="ECO:0000313" key="2">
    <source>
        <dbReference type="EMBL" id="CUS55493.1"/>
    </source>
</evidence>
<keyword evidence="2" id="KW-0378">Hydrolase</keyword>
<evidence type="ECO:0000259" key="1">
    <source>
        <dbReference type="Pfam" id="PF00144"/>
    </source>
</evidence>
<dbReference type="SUPFAM" id="SSF56601">
    <property type="entry name" value="beta-lactamase/transpeptidase-like"/>
    <property type="match status" value="1"/>
</dbReference>
<gene>
    <name evidence="2" type="ORF">MGWOODY_Hyp1740</name>
</gene>
<dbReference type="InterPro" id="IPR001466">
    <property type="entry name" value="Beta-lactam-related"/>
</dbReference>
<protein>
    <submittedName>
        <fullName evidence="2">Beta-lactamase</fullName>
        <ecNumber evidence="2">3.5.2.6</ecNumber>
    </submittedName>
</protein>
<proteinExistence type="predicted"/>
<dbReference type="EMBL" id="CZQD01000001">
    <property type="protein sequence ID" value="CUS55493.1"/>
    <property type="molecule type" value="Genomic_DNA"/>
</dbReference>
<dbReference type="GO" id="GO:0008800">
    <property type="term" value="F:beta-lactamase activity"/>
    <property type="evidence" value="ECO:0007669"/>
    <property type="project" value="UniProtKB-EC"/>
</dbReference>
<dbReference type="InterPro" id="IPR012338">
    <property type="entry name" value="Beta-lactam/transpept-like"/>
</dbReference>
<dbReference type="EC" id="3.5.2.6" evidence="2"/>
<reference evidence="2" key="1">
    <citation type="submission" date="2015-10" db="EMBL/GenBank/DDBJ databases">
        <authorList>
            <person name="Gilbert D.G."/>
        </authorList>
    </citation>
    <scope>NUCLEOTIDE SEQUENCE</scope>
</reference>